<name>A0A845M8V2_9RHOB</name>
<dbReference type="AlphaFoldDB" id="A0A845M8V2"/>
<dbReference type="Proteomes" id="UP000467322">
    <property type="component" value="Unassembled WGS sequence"/>
</dbReference>
<gene>
    <name evidence="1" type="ORF">GQE99_09160</name>
</gene>
<evidence type="ECO:0000313" key="2">
    <source>
        <dbReference type="Proteomes" id="UP000467322"/>
    </source>
</evidence>
<accession>A0A845M8V2</accession>
<dbReference type="EMBL" id="WTUX01000011">
    <property type="protein sequence ID" value="MZR13184.1"/>
    <property type="molecule type" value="Genomic_DNA"/>
</dbReference>
<evidence type="ECO:0000313" key="1">
    <source>
        <dbReference type="EMBL" id="MZR13184.1"/>
    </source>
</evidence>
<proteinExistence type="predicted"/>
<dbReference type="RefSeq" id="WP_161351287.1">
    <property type="nucleotide sequence ID" value="NZ_WTUX01000011.1"/>
</dbReference>
<keyword evidence="2" id="KW-1185">Reference proteome</keyword>
<comment type="caution">
    <text evidence="1">The sequence shown here is derived from an EMBL/GenBank/DDBJ whole genome shotgun (WGS) entry which is preliminary data.</text>
</comment>
<reference evidence="1 2" key="1">
    <citation type="submission" date="2019-12" db="EMBL/GenBank/DDBJ databases">
        <title>Maritimibacter sp. nov. sp. isolated from sea sand.</title>
        <authorList>
            <person name="Kim J."/>
            <person name="Jeong S.E."/>
            <person name="Jung H.S."/>
            <person name="Jeon C.O."/>
        </authorList>
    </citation>
    <scope>NUCLEOTIDE SEQUENCE [LARGE SCALE GENOMIC DNA]</scope>
    <source>
        <strain evidence="1 2">DP07</strain>
    </source>
</reference>
<sequence>MNDKDLDPRGLISEAYRMEDVTEADCRVIFLDWVMGARDRRIGPPEIARLLELHAESAPDHPMTKVLREGMTSISVAPGRKGGSRARR</sequence>
<protein>
    <submittedName>
        <fullName evidence="1">Uncharacterized protein</fullName>
    </submittedName>
</protein>
<organism evidence="1 2">
    <name type="scientific">Maritimibacter harenae</name>
    <dbReference type="NCBI Taxonomy" id="2606218"/>
    <lineage>
        <taxon>Bacteria</taxon>
        <taxon>Pseudomonadati</taxon>
        <taxon>Pseudomonadota</taxon>
        <taxon>Alphaproteobacteria</taxon>
        <taxon>Rhodobacterales</taxon>
        <taxon>Roseobacteraceae</taxon>
        <taxon>Maritimibacter</taxon>
    </lineage>
</organism>